<organism evidence="1">
    <name type="scientific">bioreactor metagenome</name>
    <dbReference type="NCBI Taxonomy" id="1076179"/>
    <lineage>
        <taxon>unclassified sequences</taxon>
        <taxon>metagenomes</taxon>
        <taxon>ecological metagenomes</taxon>
    </lineage>
</organism>
<dbReference type="AlphaFoldDB" id="A0A645F6S4"/>
<sequence length="119" mass="13076">MKSFIKTVAALVIALMLLCLAACAPRVSRDQATEVETTLLGLVYEYNALKTTFDANGLEANYPDIYKNFADIGAGLTNATKALEGKYELLSIQDAQDLLAQFGQTKQVVTSYQNYTRLK</sequence>
<accession>A0A645F6S4</accession>
<comment type="caution">
    <text evidence="1">The sequence shown here is derived from an EMBL/GenBank/DDBJ whole genome shotgun (WGS) entry which is preliminary data.</text>
</comment>
<name>A0A645F6S4_9ZZZZ</name>
<proteinExistence type="predicted"/>
<protein>
    <submittedName>
        <fullName evidence="1">Uncharacterized protein</fullName>
    </submittedName>
</protein>
<reference evidence="1" key="1">
    <citation type="submission" date="2019-08" db="EMBL/GenBank/DDBJ databases">
        <authorList>
            <person name="Kucharzyk K."/>
            <person name="Murdoch R.W."/>
            <person name="Higgins S."/>
            <person name="Loffler F."/>
        </authorList>
    </citation>
    <scope>NUCLEOTIDE SEQUENCE</scope>
</reference>
<gene>
    <name evidence="1" type="ORF">SDC9_155596</name>
</gene>
<evidence type="ECO:0000313" key="1">
    <source>
        <dbReference type="EMBL" id="MPN08314.1"/>
    </source>
</evidence>
<dbReference type="EMBL" id="VSSQ01054346">
    <property type="protein sequence ID" value="MPN08314.1"/>
    <property type="molecule type" value="Genomic_DNA"/>
</dbReference>